<evidence type="ECO:0000256" key="6">
    <source>
        <dbReference type="ARBA" id="ARBA00023180"/>
    </source>
</evidence>
<keyword evidence="12" id="KW-1185">Reference proteome</keyword>
<protein>
    <recommendedName>
        <fullName evidence="13">Laccase</fullName>
    </recommendedName>
</protein>
<comment type="similarity">
    <text evidence="1">Belongs to the multicopper oxidase family.</text>
</comment>
<dbReference type="InterPro" id="IPR011706">
    <property type="entry name" value="Cu-oxidase_C"/>
</dbReference>
<dbReference type="CDD" id="cd13898">
    <property type="entry name" value="CuRO_3_Abr2_like"/>
    <property type="match status" value="1"/>
</dbReference>
<evidence type="ECO:0000256" key="2">
    <source>
        <dbReference type="ARBA" id="ARBA00022723"/>
    </source>
</evidence>
<comment type="caution">
    <text evidence="11">The sequence shown here is derived from an EMBL/GenBank/DDBJ whole genome shotgun (WGS) entry which is preliminary data.</text>
</comment>
<keyword evidence="3 7" id="KW-0732">Signal</keyword>
<dbReference type="InterPro" id="IPR011707">
    <property type="entry name" value="Cu-oxidase-like_N"/>
</dbReference>
<dbReference type="InterPro" id="IPR045087">
    <property type="entry name" value="Cu-oxidase_fam"/>
</dbReference>
<keyword evidence="6" id="KW-0325">Glycoprotein</keyword>
<evidence type="ECO:0000259" key="10">
    <source>
        <dbReference type="Pfam" id="PF07732"/>
    </source>
</evidence>
<evidence type="ECO:0000256" key="7">
    <source>
        <dbReference type="SAM" id="SignalP"/>
    </source>
</evidence>
<dbReference type="CDD" id="cd13876">
    <property type="entry name" value="CuRO_2_Abr2_like"/>
    <property type="match status" value="1"/>
</dbReference>
<dbReference type="Pfam" id="PF07731">
    <property type="entry name" value="Cu-oxidase_2"/>
    <property type="match status" value="1"/>
</dbReference>
<proteinExistence type="inferred from homology"/>
<evidence type="ECO:0000259" key="8">
    <source>
        <dbReference type="Pfam" id="PF00394"/>
    </source>
</evidence>
<dbReference type="InterPro" id="IPR008972">
    <property type="entry name" value="Cupredoxin"/>
</dbReference>
<dbReference type="PROSITE" id="PS00080">
    <property type="entry name" value="MULTICOPPER_OXIDASE2"/>
    <property type="match status" value="1"/>
</dbReference>
<accession>A0ABR3XLY3</accession>
<evidence type="ECO:0000256" key="5">
    <source>
        <dbReference type="ARBA" id="ARBA00023008"/>
    </source>
</evidence>
<evidence type="ECO:0000256" key="1">
    <source>
        <dbReference type="ARBA" id="ARBA00010609"/>
    </source>
</evidence>
<keyword evidence="2" id="KW-0479">Metal-binding</keyword>
<dbReference type="Gene3D" id="2.60.40.420">
    <property type="entry name" value="Cupredoxins - blue copper proteins"/>
    <property type="match status" value="3"/>
</dbReference>
<dbReference type="Proteomes" id="UP001583193">
    <property type="component" value="Unassembled WGS sequence"/>
</dbReference>
<dbReference type="Pfam" id="PF00394">
    <property type="entry name" value="Cu-oxidase"/>
    <property type="match status" value="1"/>
</dbReference>
<keyword evidence="4" id="KW-0560">Oxidoreductase</keyword>
<evidence type="ECO:0000256" key="4">
    <source>
        <dbReference type="ARBA" id="ARBA00023002"/>
    </source>
</evidence>
<evidence type="ECO:0000259" key="9">
    <source>
        <dbReference type="Pfam" id="PF07731"/>
    </source>
</evidence>
<dbReference type="PANTHER" id="PTHR11709">
    <property type="entry name" value="MULTI-COPPER OXIDASE"/>
    <property type="match status" value="1"/>
</dbReference>
<sequence>MRNFNIISNIPFVLYLLALLRWVQAAPALSADVCAAGNSTRAPVRFAITLTESVVYHDGFKRPGGILMNGQFPGPLLELEQGDDVEFTVWNLLPYPTTVHFHGNDQLGTPWSDGVPGLSQRGIQPGQSFVYRWTATQYGSYFYHAHEKGHVEDGLYGPIHIKAADSVERPFSLISNNSDELEAMRKAEDNTRPIVLSDWRHLSSQQVWDAEEATGLDAFCANSLLLNGKGSVNCLPQETINEFTAPAVKQLLNGSQLTDMGCIPPTVAATQGPFPHNFSAIPPGLFSGCESTEGSTAVLTVDPHDVYASWDLIGAASLLNMAFSIDEHPMYVYAVDGRYIEPQLVDAVSITNGRRFSVLVRLDKPAGDYTVRSAVNGLSQIMNASATLTYVNTVKTQSEPSKPYINILGSNATADVTFQNESAIVPFPVETPAQYADQTFVLNLNHYNASYRWTLGNSSYPLSLEESQPLLFYPDSPAAHNDLTIRTKNGTWVDIIFNVTGPLQPPHPIHKHSTKFFFLGSGEGAWTYASVAEAAQHIPQSLNLKNPPLLDTVNTPAAATAPSWLAIRYQVVNPGAFLVHCHIQVHLSGGMALAILDGVDAWPTIPEEYQLGSSC</sequence>
<dbReference type="PROSITE" id="PS00079">
    <property type="entry name" value="MULTICOPPER_OXIDASE1"/>
    <property type="match status" value="1"/>
</dbReference>
<feature type="domain" description="Plastocyanin-like" evidence="8">
    <location>
        <begin position="192"/>
        <end position="391"/>
    </location>
</feature>
<dbReference type="InterPro" id="IPR001117">
    <property type="entry name" value="Cu-oxidase_2nd"/>
</dbReference>
<gene>
    <name evidence="11" type="ORF">Plec18167_005143</name>
</gene>
<evidence type="ECO:0000313" key="12">
    <source>
        <dbReference type="Proteomes" id="UP001583193"/>
    </source>
</evidence>
<feature type="chain" id="PRO_5046696066" description="Laccase" evidence="7">
    <location>
        <begin position="26"/>
        <end position="615"/>
    </location>
</feature>
<dbReference type="InterPro" id="IPR033138">
    <property type="entry name" value="Cu_oxidase_CS"/>
</dbReference>
<name>A0ABR3XLY3_9EURO</name>
<organism evidence="11 12">
    <name type="scientific">Paecilomyces lecythidis</name>
    <dbReference type="NCBI Taxonomy" id="3004212"/>
    <lineage>
        <taxon>Eukaryota</taxon>
        <taxon>Fungi</taxon>
        <taxon>Dikarya</taxon>
        <taxon>Ascomycota</taxon>
        <taxon>Pezizomycotina</taxon>
        <taxon>Eurotiomycetes</taxon>
        <taxon>Eurotiomycetidae</taxon>
        <taxon>Eurotiales</taxon>
        <taxon>Thermoascaceae</taxon>
        <taxon>Paecilomyces</taxon>
    </lineage>
</organism>
<dbReference type="InterPro" id="IPR002355">
    <property type="entry name" value="Cu_oxidase_Cu_BS"/>
</dbReference>
<evidence type="ECO:0000256" key="3">
    <source>
        <dbReference type="ARBA" id="ARBA00022729"/>
    </source>
</evidence>
<feature type="domain" description="Plastocyanin-like" evidence="10">
    <location>
        <begin position="56"/>
        <end position="164"/>
    </location>
</feature>
<feature type="signal peptide" evidence="7">
    <location>
        <begin position="1"/>
        <end position="25"/>
    </location>
</feature>
<keyword evidence="5" id="KW-0186">Copper</keyword>
<reference evidence="11 12" key="1">
    <citation type="journal article" date="2024" name="IMA Fungus">
        <title>IMA Genome - F19 : A genome assembly and annotation guide to empower mycologists, including annotated draft genome sequences of Ceratocystis pirilliformis, Diaporthe australafricana, Fusarium ophioides, Paecilomyces lecythidis, and Sporothrix stenoceras.</title>
        <authorList>
            <person name="Aylward J."/>
            <person name="Wilson A.M."/>
            <person name="Visagie C.M."/>
            <person name="Spraker J."/>
            <person name="Barnes I."/>
            <person name="Buitendag C."/>
            <person name="Ceriani C."/>
            <person name="Del Mar Angel L."/>
            <person name="du Plessis D."/>
            <person name="Fuchs T."/>
            <person name="Gasser K."/>
            <person name="Kramer D."/>
            <person name="Li W."/>
            <person name="Munsamy K."/>
            <person name="Piso A."/>
            <person name="Price J.L."/>
            <person name="Sonnekus B."/>
            <person name="Thomas C."/>
            <person name="van der Nest A."/>
            <person name="van Dijk A."/>
            <person name="van Heerden A."/>
            <person name="van Vuuren N."/>
            <person name="Yilmaz N."/>
            <person name="Duong T.A."/>
            <person name="van der Merwe N.A."/>
            <person name="Wingfield M.J."/>
            <person name="Wingfield B.D."/>
        </authorList>
    </citation>
    <scope>NUCLEOTIDE SEQUENCE [LARGE SCALE GENOMIC DNA]</scope>
    <source>
        <strain evidence="11 12">CMW 18167</strain>
    </source>
</reference>
<evidence type="ECO:0008006" key="13">
    <source>
        <dbReference type="Google" id="ProtNLM"/>
    </source>
</evidence>
<dbReference type="PANTHER" id="PTHR11709:SF488">
    <property type="entry name" value="LACCASE-RELATED"/>
    <property type="match status" value="1"/>
</dbReference>
<dbReference type="CDD" id="cd13850">
    <property type="entry name" value="CuRO_1_Abr2_like"/>
    <property type="match status" value="1"/>
</dbReference>
<feature type="domain" description="Plastocyanin-like" evidence="9">
    <location>
        <begin position="480"/>
        <end position="597"/>
    </location>
</feature>
<dbReference type="SUPFAM" id="SSF49503">
    <property type="entry name" value="Cupredoxins"/>
    <property type="match status" value="3"/>
</dbReference>
<dbReference type="EMBL" id="JAVDPF010000015">
    <property type="protein sequence ID" value="KAL1876735.1"/>
    <property type="molecule type" value="Genomic_DNA"/>
</dbReference>
<evidence type="ECO:0000313" key="11">
    <source>
        <dbReference type="EMBL" id="KAL1876735.1"/>
    </source>
</evidence>
<dbReference type="Pfam" id="PF07732">
    <property type="entry name" value="Cu-oxidase_3"/>
    <property type="match status" value="1"/>
</dbReference>